<evidence type="ECO:0000256" key="1">
    <source>
        <dbReference type="ARBA" id="ARBA00004123"/>
    </source>
</evidence>
<accession>A0A812N7T4</accession>
<feature type="compositionally biased region" description="Polar residues" evidence="3">
    <location>
        <begin position="16"/>
        <end position="27"/>
    </location>
</feature>
<feature type="region of interest" description="Disordered" evidence="3">
    <location>
        <begin position="1"/>
        <end position="27"/>
    </location>
</feature>
<feature type="compositionally biased region" description="Low complexity" evidence="3">
    <location>
        <begin position="1"/>
        <end position="12"/>
    </location>
</feature>
<keyword evidence="5" id="KW-1185">Reference proteome</keyword>
<dbReference type="PANTHER" id="PTHR12663">
    <property type="entry name" value="ANDROGEN INDUCED INHIBITOR OF PROLIFERATION AS3 / PDS5-RELATED"/>
    <property type="match status" value="1"/>
</dbReference>
<gene>
    <name evidence="4" type="primary">pds5</name>
    <name evidence="4" type="ORF">SPIL2461_LOCUS6776</name>
</gene>
<name>A0A812N7T4_SYMPI</name>
<sequence>MAGGRAKAAKAMPSKTKGTASSVASAPTLSREDALQSLQKAFDTLKFMPQGQGDADSARTLCQPNLIRHASGEVRLWASKCLAEVLRIFVPSPPFETERFPPIMELFLEQLSLLRNPSAATYAYAFELLERLEEIRGFMLIFDCSPADVESLIVSLADTCITAAK</sequence>
<evidence type="ECO:0000313" key="5">
    <source>
        <dbReference type="Proteomes" id="UP000649617"/>
    </source>
</evidence>
<dbReference type="GO" id="GO:0005634">
    <property type="term" value="C:nucleus"/>
    <property type="evidence" value="ECO:0007669"/>
    <property type="project" value="UniProtKB-SubCell"/>
</dbReference>
<dbReference type="GO" id="GO:0006281">
    <property type="term" value="P:DNA repair"/>
    <property type="evidence" value="ECO:0007669"/>
    <property type="project" value="TreeGrafter"/>
</dbReference>
<dbReference type="Proteomes" id="UP000649617">
    <property type="component" value="Unassembled WGS sequence"/>
</dbReference>
<organism evidence="4 5">
    <name type="scientific">Symbiodinium pilosum</name>
    <name type="common">Dinoflagellate</name>
    <dbReference type="NCBI Taxonomy" id="2952"/>
    <lineage>
        <taxon>Eukaryota</taxon>
        <taxon>Sar</taxon>
        <taxon>Alveolata</taxon>
        <taxon>Dinophyceae</taxon>
        <taxon>Suessiales</taxon>
        <taxon>Symbiodiniaceae</taxon>
        <taxon>Symbiodinium</taxon>
    </lineage>
</organism>
<comment type="subcellular location">
    <subcellularLocation>
        <location evidence="1">Nucleus</location>
    </subcellularLocation>
</comment>
<dbReference type="GO" id="GO:0000785">
    <property type="term" value="C:chromatin"/>
    <property type="evidence" value="ECO:0007669"/>
    <property type="project" value="TreeGrafter"/>
</dbReference>
<evidence type="ECO:0000256" key="2">
    <source>
        <dbReference type="ARBA" id="ARBA00023242"/>
    </source>
</evidence>
<protein>
    <submittedName>
        <fullName evidence="4">Pds5 protein</fullName>
    </submittedName>
</protein>
<proteinExistence type="predicted"/>
<dbReference type="AlphaFoldDB" id="A0A812N7T4"/>
<feature type="non-terminal residue" evidence="4">
    <location>
        <position position="1"/>
    </location>
</feature>
<dbReference type="GO" id="GO:0007064">
    <property type="term" value="P:mitotic sister chromatid cohesion"/>
    <property type="evidence" value="ECO:0007669"/>
    <property type="project" value="InterPro"/>
</dbReference>
<dbReference type="PANTHER" id="PTHR12663:SF0">
    <property type="entry name" value="PRECOCIOUS DISSOCIATION OF SISTERS 5, ISOFORM A"/>
    <property type="match status" value="1"/>
</dbReference>
<dbReference type="InterPro" id="IPR039776">
    <property type="entry name" value="Pds5"/>
</dbReference>
<comment type="caution">
    <text evidence="4">The sequence shown here is derived from an EMBL/GenBank/DDBJ whole genome shotgun (WGS) entry which is preliminary data.</text>
</comment>
<evidence type="ECO:0000256" key="3">
    <source>
        <dbReference type="SAM" id="MobiDB-lite"/>
    </source>
</evidence>
<dbReference type="OrthoDB" id="200660at2759"/>
<dbReference type="EMBL" id="CAJNIZ010010412">
    <property type="protein sequence ID" value="CAE7299981.1"/>
    <property type="molecule type" value="Genomic_DNA"/>
</dbReference>
<evidence type="ECO:0000313" key="4">
    <source>
        <dbReference type="EMBL" id="CAE7299981.1"/>
    </source>
</evidence>
<keyword evidence="2" id="KW-0539">Nucleus</keyword>
<dbReference type="Pfam" id="PF20168">
    <property type="entry name" value="PDS5"/>
    <property type="match status" value="1"/>
</dbReference>
<reference evidence="4" key="1">
    <citation type="submission" date="2021-02" db="EMBL/GenBank/DDBJ databases">
        <authorList>
            <person name="Dougan E. K."/>
            <person name="Rhodes N."/>
            <person name="Thang M."/>
            <person name="Chan C."/>
        </authorList>
    </citation>
    <scope>NUCLEOTIDE SEQUENCE</scope>
</reference>